<gene>
    <name evidence="1" type="ORF">PUN28_012672</name>
</gene>
<name>A0AAW2FID3_9HYME</name>
<accession>A0AAW2FID3</accession>
<dbReference type="EMBL" id="JADYXP020000012">
    <property type="protein sequence ID" value="KAL0113697.1"/>
    <property type="molecule type" value="Genomic_DNA"/>
</dbReference>
<protein>
    <submittedName>
        <fullName evidence="1">Uncharacterized protein</fullName>
    </submittedName>
</protein>
<dbReference type="Proteomes" id="UP001430953">
    <property type="component" value="Unassembled WGS sequence"/>
</dbReference>
<organism evidence="1 2">
    <name type="scientific">Cardiocondyla obscurior</name>
    <dbReference type="NCBI Taxonomy" id="286306"/>
    <lineage>
        <taxon>Eukaryota</taxon>
        <taxon>Metazoa</taxon>
        <taxon>Ecdysozoa</taxon>
        <taxon>Arthropoda</taxon>
        <taxon>Hexapoda</taxon>
        <taxon>Insecta</taxon>
        <taxon>Pterygota</taxon>
        <taxon>Neoptera</taxon>
        <taxon>Endopterygota</taxon>
        <taxon>Hymenoptera</taxon>
        <taxon>Apocrita</taxon>
        <taxon>Aculeata</taxon>
        <taxon>Formicoidea</taxon>
        <taxon>Formicidae</taxon>
        <taxon>Myrmicinae</taxon>
        <taxon>Cardiocondyla</taxon>
    </lineage>
</organism>
<evidence type="ECO:0000313" key="2">
    <source>
        <dbReference type="Proteomes" id="UP001430953"/>
    </source>
</evidence>
<proteinExistence type="predicted"/>
<evidence type="ECO:0000313" key="1">
    <source>
        <dbReference type="EMBL" id="KAL0113697.1"/>
    </source>
</evidence>
<sequence length="167" mass="19349">MAVFALLPTYLFYISNTWRAFSDTQNSETPILTVLSSCFVVISRSFIYLRKDISTIRARNFPIYGRIWIFPMFKKIFLICGIKNQSYQQMFTHKRVLEGYRLTELIHPLVDMSSSVPDGCPPAPFFSDAPLLFLLDNLSPRGMESDVSQFRLDDESKPANLWSPYLR</sequence>
<comment type="caution">
    <text evidence="1">The sequence shown here is derived from an EMBL/GenBank/DDBJ whole genome shotgun (WGS) entry which is preliminary data.</text>
</comment>
<dbReference type="AlphaFoldDB" id="A0AAW2FID3"/>
<keyword evidence="2" id="KW-1185">Reference proteome</keyword>
<reference evidence="1 2" key="1">
    <citation type="submission" date="2023-03" db="EMBL/GenBank/DDBJ databases">
        <title>High recombination rates correlate with genetic variation in Cardiocondyla obscurior ants.</title>
        <authorList>
            <person name="Errbii M."/>
        </authorList>
    </citation>
    <scope>NUCLEOTIDE SEQUENCE [LARGE SCALE GENOMIC DNA]</scope>
    <source>
        <strain evidence="1">Alpha-2009</strain>
        <tissue evidence="1">Whole body</tissue>
    </source>
</reference>